<reference evidence="7" key="1">
    <citation type="journal article" date="2023" name="Plant J.">
        <title>The genome of the king protea, Protea cynaroides.</title>
        <authorList>
            <person name="Chang J."/>
            <person name="Duong T.A."/>
            <person name="Schoeman C."/>
            <person name="Ma X."/>
            <person name="Roodt D."/>
            <person name="Barker N."/>
            <person name="Li Z."/>
            <person name="Van de Peer Y."/>
            <person name="Mizrachi E."/>
        </authorList>
    </citation>
    <scope>NUCLEOTIDE SEQUENCE</scope>
    <source>
        <tissue evidence="7">Young leaves</tissue>
    </source>
</reference>
<dbReference type="PANTHER" id="PTHR46616:SF2">
    <property type="entry name" value="OS03G0211100 PROTEIN"/>
    <property type="match status" value="1"/>
</dbReference>
<feature type="transmembrane region" description="Helical" evidence="5">
    <location>
        <begin position="240"/>
        <end position="261"/>
    </location>
</feature>
<sequence length="274" mass="31432">MNPKEKEIDLFTTWQAWVGIERGRVEENVDKIWLLPSQSPDVFNFFGKIFMGVKGEEDSLECPICWESFNLVENIPHVLWCGHSLCKTCLLSLQSVEIKFPLLSIQIPVLILCPWCHLLCFKLVWKGDLRFPRKNFFLLWMVESATGYRSNCTPSSSSDGEIFRPLSTDLVSQGGCLSPSVEHFYEHQRETTNHLLRRWGVHASFGRSLPSFVKVTVKFPVVLIVMLILCYVIMGSIAVLVVYLLITFLFAVPSLWLLCFFNPILERLVRDAIA</sequence>
<feature type="transmembrane region" description="Helical" evidence="5">
    <location>
        <begin position="215"/>
        <end position="234"/>
    </location>
</feature>
<dbReference type="AlphaFoldDB" id="A0A9Q0GTE6"/>
<evidence type="ECO:0000256" key="4">
    <source>
        <dbReference type="PROSITE-ProRule" id="PRU00175"/>
    </source>
</evidence>
<evidence type="ECO:0000313" key="8">
    <source>
        <dbReference type="Proteomes" id="UP001141806"/>
    </source>
</evidence>
<dbReference type="InterPro" id="IPR013083">
    <property type="entry name" value="Znf_RING/FYVE/PHD"/>
</dbReference>
<dbReference type="OrthoDB" id="252722at2759"/>
<name>A0A9Q0GTE6_9MAGN</name>
<keyword evidence="1" id="KW-0479">Metal-binding</keyword>
<keyword evidence="3" id="KW-0862">Zinc</keyword>
<dbReference type="PROSITE" id="PS50089">
    <property type="entry name" value="ZF_RING_2"/>
    <property type="match status" value="1"/>
</dbReference>
<dbReference type="InterPro" id="IPR017907">
    <property type="entry name" value="Znf_RING_CS"/>
</dbReference>
<dbReference type="Pfam" id="PF13445">
    <property type="entry name" value="zf-RING_UBOX"/>
    <property type="match status" value="1"/>
</dbReference>
<keyword evidence="5" id="KW-0812">Transmembrane</keyword>
<accession>A0A9Q0GTE6</accession>
<dbReference type="EMBL" id="JAMYWD010000012">
    <property type="protein sequence ID" value="KAJ4952120.1"/>
    <property type="molecule type" value="Genomic_DNA"/>
</dbReference>
<keyword evidence="5" id="KW-0472">Membrane</keyword>
<evidence type="ECO:0000259" key="6">
    <source>
        <dbReference type="PROSITE" id="PS50089"/>
    </source>
</evidence>
<feature type="transmembrane region" description="Helical" evidence="5">
    <location>
        <begin position="105"/>
        <end position="125"/>
    </location>
</feature>
<protein>
    <recommendedName>
        <fullName evidence="6">RING-type domain-containing protein</fullName>
    </recommendedName>
</protein>
<dbReference type="InterPro" id="IPR001841">
    <property type="entry name" value="Znf_RING"/>
</dbReference>
<dbReference type="Gene3D" id="3.30.40.10">
    <property type="entry name" value="Zinc/RING finger domain, C3HC4 (zinc finger)"/>
    <property type="match status" value="1"/>
</dbReference>
<keyword evidence="2 4" id="KW-0863">Zinc-finger</keyword>
<evidence type="ECO:0000313" key="7">
    <source>
        <dbReference type="EMBL" id="KAJ4952120.1"/>
    </source>
</evidence>
<evidence type="ECO:0000256" key="2">
    <source>
        <dbReference type="ARBA" id="ARBA00022771"/>
    </source>
</evidence>
<evidence type="ECO:0000256" key="5">
    <source>
        <dbReference type="SAM" id="Phobius"/>
    </source>
</evidence>
<dbReference type="PANTHER" id="PTHR46616">
    <property type="entry name" value="UBIQUITIN-PROTEIN LIGASE"/>
    <property type="match status" value="1"/>
</dbReference>
<dbReference type="PROSITE" id="PS00518">
    <property type="entry name" value="ZF_RING_1"/>
    <property type="match status" value="1"/>
</dbReference>
<dbReference type="Proteomes" id="UP001141806">
    <property type="component" value="Unassembled WGS sequence"/>
</dbReference>
<comment type="caution">
    <text evidence="7">The sequence shown here is derived from an EMBL/GenBank/DDBJ whole genome shotgun (WGS) entry which is preliminary data.</text>
</comment>
<dbReference type="InterPro" id="IPR027370">
    <property type="entry name" value="Znf-RING_euk"/>
</dbReference>
<evidence type="ECO:0000256" key="3">
    <source>
        <dbReference type="ARBA" id="ARBA00022833"/>
    </source>
</evidence>
<organism evidence="7 8">
    <name type="scientific">Protea cynaroides</name>
    <dbReference type="NCBI Taxonomy" id="273540"/>
    <lineage>
        <taxon>Eukaryota</taxon>
        <taxon>Viridiplantae</taxon>
        <taxon>Streptophyta</taxon>
        <taxon>Embryophyta</taxon>
        <taxon>Tracheophyta</taxon>
        <taxon>Spermatophyta</taxon>
        <taxon>Magnoliopsida</taxon>
        <taxon>Proteales</taxon>
        <taxon>Proteaceae</taxon>
        <taxon>Protea</taxon>
    </lineage>
</organism>
<dbReference type="SUPFAM" id="SSF57850">
    <property type="entry name" value="RING/U-box"/>
    <property type="match status" value="1"/>
</dbReference>
<gene>
    <name evidence="7" type="ORF">NE237_028952</name>
</gene>
<keyword evidence="5" id="KW-1133">Transmembrane helix</keyword>
<dbReference type="GO" id="GO:0008270">
    <property type="term" value="F:zinc ion binding"/>
    <property type="evidence" value="ECO:0007669"/>
    <property type="project" value="UniProtKB-KW"/>
</dbReference>
<proteinExistence type="predicted"/>
<keyword evidence="8" id="KW-1185">Reference proteome</keyword>
<evidence type="ECO:0000256" key="1">
    <source>
        <dbReference type="ARBA" id="ARBA00022723"/>
    </source>
</evidence>
<feature type="domain" description="RING-type" evidence="6">
    <location>
        <begin position="62"/>
        <end position="117"/>
    </location>
</feature>